<reference evidence="1" key="1">
    <citation type="submission" date="2021-07" db="EMBL/GenBank/DDBJ databases">
        <title>Whole-Genome Sequences of non-enterica strains of Salmonella enterica isolated from poultry houses.</title>
        <authorList>
            <person name="Lamas A."/>
            <person name="Regal P."/>
            <person name="Miranda J.M."/>
            <person name="Vazquez B."/>
            <person name="Cepeda A."/>
            <person name="Franco C.M."/>
        </authorList>
    </citation>
    <scope>NUCLEOTIDE SEQUENCE</scope>
    <source>
        <strain evidence="1">LHICA_SA2</strain>
    </source>
</reference>
<evidence type="ECO:0000313" key="1">
    <source>
        <dbReference type="EMBL" id="QXX24248.1"/>
    </source>
</evidence>
<proteinExistence type="predicted"/>
<protein>
    <submittedName>
        <fullName evidence="1">Uncharacterized protein</fullName>
    </submittedName>
</protein>
<gene>
    <name evidence="1" type="ORF">JMJ84_16935</name>
</gene>
<organism evidence="1">
    <name type="scientific">Salmonella enterica subsp. salamae</name>
    <dbReference type="NCBI Taxonomy" id="59202"/>
    <lineage>
        <taxon>Bacteria</taxon>
        <taxon>Pseudomonadati</taxon>
        <taxon>Pseudomonadota</taxon>
        <taxon>Gammaproteobacteria</taxon>
        <taxon>Enterobacterales</taxon>
        <taxon>Enterobacteriaceae</taxon>
        <taxon>Salmonella</taxon>
    </lineage>
</organism>
<name>A0A8F7YKI1_SALER</name>
<dbReference type="EMBL" id="CP079837">
    <property type="protein sequence ID" value="QXX24248.1"/>
    <property type="molecule type" value="Genomic_DNA"/>
</dbReference>
<sequence length="126" mass="14091">MKPIFVFFMLIMLNGCSFLCIKQEVLFSTDKLPTAIVGMAYHSRIQTTNSIISRIYVEDSKEYSINGLKIISSVTRNKFGDGEVIISGIPQKEGDFSFHVQGGTVGTQCPGNEFDVVFKIRVMNKK</sequence>
<dbReference type="AlphaFoldDB" id="A0A8F7YKI1"/>
<accession>A0A8F7YKI1</accession>